<gene>
    <name evidence="1" type="ORF">UFOPK1740_00881</name>
</gene>
<dbReference type="AlphaFoldDB" id="A0A6J6EZW3"/>
<dbReference type="EMBL" id="CAEZTU010000043">
    <property type="protein sequence ID" value="CAB4580313.1"/>
    <property type="molecule type" value="Genomic_DNA"/>
</dbReference>
<sequence>MFTSPCVTRAAAKNGPAFDKSGSINQSFEMIFPGKTFQELLFVETIFTPTCFSMSIVISM</sequence>
<organism evidence="1">
    <name type="scientific">freshwater metagenome</name>
    <dbReference type="NCBI Taxonomy" id="449393"/>
    <lineage>
        <taxon>unclassified sequences</taxon>
        <taxon>metagenomes</taxon>
        <taxon>ecological metagenomes</taxon>
    </lineage>
</organism>
<proteinExistence type="predicted"/>
<protein>
    <submittedName>
        <fullName evidence="1">Unannotated protein</fullName>
    </submittedName>
</protein>
<name>A0A6J6EZW3_9ZZZZ</name>
<accession>A0A6J6EZW3</accession>
<evidence type="ECO:0000313" key="1">
    <source>
        <dbReference type="EMBL" id="CAB4580313.1"/>
    </source>
</evidence>
<reference evidence="1" key="1">
    <citation type="submission" date="2020-05" db="EMBL/GenBank/DDBJ databases">
        <authorList>
            <person name="Chiriac C."/>
            <person name="Salcher M."/>
            <person name="Ghai R."/>
            <person name="Kavagutti S V."/>
        </authorList>
    </citation>
    <scope>NUCLEOTIDE SEQUENCE</scope>
</reference>